<dbReference type="PATRIC" id="fig|1046596.6.peg.2159"/>
<feature type="region of interest" description="Disordered" evidence="1">
    <location>
        <begin position="98"/>
        <end position="126"/>
    </location>
</feature>
<evidence type="ECO:0000313" key="2">
    <source>
        <dbReference type="EMBL" id="KRN10813.1"/>
    </source>
</evidence>
<gene>
    <name evidence="2" type="ORF">FD00_GL002056</name>
</gene>
<evidence type="ECO:0000313" key="3">
    <source>
        <dbReference type="Proteomes" id="UP000050898"/>
    </source>
</evidence>
<proteinExistence type="predicted"/>
<dbReference type="Proteomes" id="UP000050898">
    <property type="component" value="Unassembled WGS sequence"/>
</dbReference>
<comment type="caution">
    <text evidence="2">The sequence shown here is derived from an EMBL/GenBank/DDBJ whole genome shotgun (WGS) entry which is preliminary data.</text>
</comment>
<name>A0A0R2EF24_9LACO</name>
<evidence type="ECO:0000256" key="1">
    <source>
        <dbReference type="SAM" id="MobiDB-lite"/>
    </source>
</evidence>
<keyword evidence="3" id="KW-1185">Reference proteome</keyword>
<organism evidence="2 3">
    <name type="scientific">Liquorilactobacillus mali KCTC 3596 = DSM 20444</name>
    <dbReference type="NCBI Taxonomy" id="1046596"/>
    <lineage>
        <taxon>Bacteria</taxon>
        <taxon>Bacillati</taxon>
        <taxon>Bacillota</taxon>
        <taxon>Bacilli</taxon>
        <taxon>Lactobacillales</taxon>
        <taxon>Lactobacillaceae</taxon>
        <taxon>Liquorilactobacillus</taxon>
    </lineage>
</organism>
<reference evidence="2 3" key="1">
    <citation type="journal article" date="2015" name="Genome Announc.">
        <title>Expanding the biotechnology potential of lactobacilli through comparative genomics of 213 strains and associated genera.</title>
        <authorList>
            <person name="Sun Z."/>
            <person name="Harris H.M."/>
            <person name="McCann A."/>
            <person name="Guo C."/>
            <person name="Argimon S."/>
            <person name="Zhang W."/>
            <person name="Yang X."/>
            <person name="Jeffery I.B."/>
            <person name="Cooney J.C."/>
            <person name="Kagawa T.F."/>
            <person name="Liu W."/>
            <person name="Song Y."/>
            <person name="Salvetti E."/>
            <person name="Wrobel A."/>
            <person name="Rasinkangas P."/>
            <person name="Parkhill J."/>
            <person name="Rea M.C."/>
            <person name="O'Sullivan O."/>
            <person name="Ritari J."/>
            <person name="Douillard F.P."/>
            <person name="Paul Ross R."/>
            <person name="Yang R."/>
            <person name="Briner A.E."/>
            <person name="Felis G.E."/>
            <person name="de Vos W.M."/>
            <person name="Barrangou R."/>
            <person name="Klaenhammer T.R."/>
            <person name="Caufield P.W."/>
            <person name="Cui Y."/>
            <person name="Zhang H."/>
            <person name="O'Toole P.W."/>
        </authorList>
    </citation>
    <scope>NUCLEOTIDE SEQUENCE [LARGE SCALE GENOMIC DNA]</scope>
    <source>
        <strain evidence="2 3">DSM 20444</strain>
    </source>
</reference>
<accession>A0A0R2EF24</accession>
<feature type="compositionally biased region" description="Polar residues" evidence="1">
    <location>
        <begin position="98"/>
        <end position="111"/>
    </location>
</feature>
<dbReference type="AlphaFoldDB" id="A0A0R2EF24"/>
<protein>
    <submittedName>
        <fullName evidence="2">Replication protein</fullName>
    </submittedName>
</protein>
<sequence>MCSIYNSKDGSWKDGQRIYILFSNEEAAKILRVSPRKISDSRNKLIKHKLIEIKKVGLKQNRIFVANPEHTEADNLVMPYKNSKINYTITLKPDVAKNASSTSQKSNTSTPYEELPSTSGTSVTTKSGSDDFLIDALAVRYKDTLTDRVMLRLKQAANHSYTKTKAMIDIIFKASYSARNKFIKSGIPVEYSEFMTFDGNKYFKDRLEGAILVVSELAYRYKKISNPAAFMFSFLRGFFIEQTKQFISDHYEIDNVLAAVLNSVNNKKTKGLPLA</sequence>
<dbReference type="EMBL" id="AYYH01000006">
    <property type="protein sequence ID" value="KRN10813.1"/>
    <property type="molecule type" value="Genomic_DNA"/>
</dbReference>
<feature type="compositionally biased region" description="Low complexity" evidence="1">
    <location>
        <begin position="117"/>
        <end position="126"/>
    </location>
</feature>